<dbReference type="OrthoDB" id="4510611at2759"/>
<dbReference type="Proteomes" id="UP000037696">
    <property type="component" value="Unassembled WGS sequence"/>
</dbReference>
<accession>A0A0M9WKN1</accession>
<organism evidence="1 2">
    <name type="scientific">Penicillium nordicum</name>
    <dbReference type="NCBI Taxonomy" id="229535"/>
    <lineage>
        <taxon>Eukaryota</taxon>
        <taxon>Fungi</taxon>
        <taxon>Dikarya</taxon>
        <taxon>Ascomycota</taxon>
        <taxon>Pezizomycotina</taxon>
        <taxon>Eurotiomycetes</taxon>
        <taxon>Eurotiomycetidae</taxon>
        <taxon>Eurotiales</taxon>
        <taxon>Aspergillaceae</taxon>
        <taxon>Penicillium</taxon>
    </lineage>
</organism>
<protein>
    <submittedName>
        <fullName evidence="1">Uncharacterized protein</fullName>
    </submittedName>
</protein>
<evidence type="ECO:0000313" key="2">
    <source>
        <dbReference type="Proteomes" id="UP000037696"/>
    </source>
</evidence>
<proteinExistence type="predicted"/>
<dbReference type="AlphaFoldDB" id="A0A0M9WKN1"/>
<evidence type="ECO:0000313" key="1">
    <source>
        <dbReference type="EMBL" id="KOS48535.1"/>
    </source>
</evidence>
<gene>
    <name evidence="1" type="ORF">ACN38_g495</name>
</gene>
<comment type="caution">
    <text evidence="1">The sequence shown here is derived from an EMBL/GenBank/DDBJ whole genome shotgun (WGS) entry which is preliminary data.</text>
</comment>
<keyword evidence="2" id="KW-1185">Reference proteome</keyword>
<name>A0A0M9WKN1_9EURO</name>
<dbReference type="EMBL" id="LHQQ01000004">
    <property type="protein sequence ID" value="KOS48535.1"/>
    <property type="molecule type" value="Genomic_DNA"/>
</dbReference>
<reference evidence="1 2" key="1">
    <citation type="submission" date="2015-08" db="EMBL/GenBank/DDBJ databases">
        <title>Genome sequencing of Penicillium nordicum.</title>
        <authorList>
            <person name="Nguyen H.D."/>
            <person name="Seifert K.A."/>
        </authorList>
    </citation>
    <scope>NUCLEOTIDE SEQUENCE [LARGE SCALE GENOMIC DNA]</scope>
    <source>
        <strain evidence="1 2">DAOMC 185683</strain>
    </source>
</reference>
<sequence>MRRELQGNFRQTNTTWVPSLLYSVTTYLVCSKITALHKVFMIINAQNSRCGNKWVISLEKSASAYDANLGRKHHISMAGWPNGKALDYESRDCRFDPCVGQSFCFL</sequence>